<sequence length="341" mass="39445">MKDSHGNIIYVGKAKNLKRRVQSYFQNSKAHSQKIVKLKNNIKDLDYILTDTEFEAFMLECHLIKEIKPFFNRKMKNPRSYTYIVIKTDKKVPSIDVTHNLIFNHKHLYFGPYINKYTVEKAISNLKEFKKILCTNLTKRNEPCLNYSLGLCNGICLGHPTALEQYNNSINDIIALLNGTDLSILGEMNEKMAQASENFDFETASKYRDFIDSINFILNKEKVIEFTEANKNIAVIEYLQDRTLKLFLIKGNRVLYSDKYIVASIIELCPLIKKDILTYFQKGDSDESHKISKDEIDEAQIIYSYIKSSTSKHLIIPGHWLNSKNDALDCEIKKLLIGDES</sequence>
<dbReference type="PANTHER" id="PTHR30562:SF1">
    <property type="entry name" value="UVRABC SYSTEM PROTEIN C"/>
    <property type="match status" value="1"/>
</dbReference>
<keyword evidence="4" id="KW-0067">ATP-binding</keyword>
<comment type="caution">
    <text evidence="4">The sequence shown here is derived from an EMBL/GenBank/DDBJ whole genome shotgun (WGS) entry which is preliminary data.</text>
</comment>
<dbReference type="EMBL" id="SMYO01000010">
    <property type="protein sequence ID" value="TDK59077.1"/>
    <property type="molecule type" value="Genomic_DNA"/>
</dbReference>
<dbReference type="PROSITE" id="PS50151">
    <property type="entry name" value="UVR"/>
    <property type="match status" value="1"/>
</dbReference>
<dbReference type="InterPro" id="IPR047296">
    <property type="entry name" value="GIY-YIG_UvrC_Cho"/>
</dbReference>
<dbReference type="Pfam" id="PF01541">
    <property type="entry name" value="GIY-YIG"/>
    <property type="match status" value="1"/>
</dbReference>
<keyword evidence="4" id="KW-0347">Helicase</keyword>
<feature type="domain" description="GIY-YIG" evidence="2">
    <location>
        <begin position="1"/>
        <end position="73"/>
    </location>
</feature>
<dbReference type="SMART" id="SM00465">
    <property type="entry name" value="GIYc"/>
    <property type="match status" value="1"/>
</dbReference>
<dbReference type="InterPro" id="IPR035901">
    <property type="entry name" value="GIY-YIG_endonuc_sf"/>
</dbReference>
<evidence type="ECO:0000313" key="3">
    <source>
        <dbReference type="EMBL" id="MDQ6596153.1"/>
    </source>
</evidence>
<reference evidence="3" key="2">
    <citation type="submission" date="2023-08" db="EMBL/GenBank/DDBJ databases">
        <title>Nitrogen cycling bacteria in agricultural field soils.</title>
        <authorList>
            <person name="Jang J."/>
        </authorList>
    </citation>
    <scope>NUCLEOTIDE SEQUENCE</scope>
    <source>
        <strain evidence="3">PS3-36</strain>
    </source>
</reference>
<organism evidence="4 5">
    <name type="scientific">Bacillus salipaludis</name>
    <dbReference type="NCBI Taxonomy" id="2547811"/>
    <lineage>
        <taxon>Bacteria</taxon>
        <taxon>Bacillati</taxon>
        <taxon>Bacillota</taxon>
        <taxon>Bacilli</taxon>
        <taxon>Bacillales</taxon>
        <taxon>Bacillaceae</taxon>
        <taxon>Bacillus</taxon>
    </lineage>
</organism>
<dbReference type="InterPro" id="IPR036876">
    <property type="entry name" value="UVR_dom_sf"/>
</dbReference>
<accession>A0A4V3ATA7</accession>
<dbReference type="PROSITE" id="PS00018">
    <property type="entry name" value="EF_HAND_1"/>
    <property type="match status" value="1"/>
</dbReference>
<dbReference type="SUPFAM" id="SSF82771">
    <property type="entry name" value="GIY-YIG endonuclease"/>
    <property type="match status" value="1"/>
</dbReference>
<keyword evidence="4" id="KW-0547">Nucleotide-binding</keyword>
<evidence type="ECO:0000259" key="2">
    <source>
        <dbReference type="PROSITE" id="PS50164"/>
    </source>
</evidence>
<keyword evidence="6" id="KW-1185">Reference proteome</keyword>
<dbReference type="GO" id="GO:0004386">
    <property type="term" value="F:helicase activity"/>
    <property type="evidence" value="ECO:0007669"/>
    <property type="project" value="UniProtKB-KW"/>
</dbReference>
<protein>
    <submittedName>
        <fullName evidence="4">DNA helicase UvrC</fullName>
    </submittedName>
    <submittedName>
        <fullName evidence="3">GIY-YIG nuclease family protein</fullName>
    </submittedName>
</protein>
<dbReference type="Pfam" id="PF02151">
    <property type="entry name" value="UVR"/>
    <property type="match status" value="1"/>
</dbReference>
<dbReference type="InterPro" id="IPR001943">
    <property type="entry name" value="UVR_dom"/>
</dbReference>
<dbReference type="PANTHER" id="PTHR30562">
    <property type="entry name" value="UVRC/OXIDOREDUCTASE"/>
    <property type="match status" value="1"/>
</dbReference>
<dbReference type="SUPFAM" id="SSF46600">
    <property type="entry name" value="C-terminal UvrC-binding domain of UvrB"/>
    <property type="match status" value="1"/>
</dbReference>
<evidence type="ECO:0000313" key="4">
    <source>
        <dbReference type="EMBL" id="TDK59077.1"/>
    </source>
</evidence>
<dbReference type="InterPro" id="IPR018247">
    <property type="entry name" value="EF_Hand_1_Ca_BS"/>
</dbReference>
<dbReference type="EMBL" id="JAVGVR010000001">
    <property type="protein sequence ID" value="MDQ6596153.1"/>
    <property type="molecule type" value="Genomic_DNA"/>
</dbReference>
<keyword evidence="4" id="KW-0378">Hydrolase</keyword>
<dbReference type="Proteomes" id="UP000295132">
    <property type="component" value="Unassembled WGS sequence"/>
</dbReference>
<dbReference type="InterPro" id="IPR000305">
    <property type="entry name" value="GIY-YIG_endonuc"/>
</dbReference>
<dbReference type="GO" id="GO:0009380">
    <property type="term" value="C:excinuclease repair complex"/>
    <property type="evidence" value="ECO:0007669"/>
    <property type="project" value="TreeGrafter"/>
</dbReference>
<feature type="domain" description="UVR" evidence="1">
    <location>
        <begin position="182"/>
        <end position="217"/>
    </location>
</feature>
<evidence type="ECO:0000259" key="1">
    <source>
        <dbReference type="PROSITE" id="PS50151"/>
    </source>
</evidence>
<dbReference type="AlphaFoldDB" id="A0A4V3ATA7"/>
<dbReference type="PROSITE" id="PS50164">
    <property type="entry name" value="GIY_YIG"/>
    <property type="match status" value="1"/>
</dbReference>
<reference evidence="4 5" key="1">
    <citation type="submission" date="2019-03" db="EMBL/GenBank/DDBJ databases">
        <title>Bacillus niacini sp. nov. a Nicotinate-Metabolizing Mesophile Isolated from Soil.</title>
        <authorList>
            <person name="Zhang G."/>
        </authorList>
    </citation>
    <scope>NUCLEOTIDE SEQUENCE [LARGE SCALE GENOMIC DNA]</scope>
    <source>
        <strain evidence="4 5">WN066</strain>
    </source>
</reference>
<evidence type="ECO:0000313" key="5">
    <source>
        <dbReference type="Proteomes" id="UP000295132"/>
    </source>
</evidence>
<dbReference type="GO" id="GO:0006289">
    <property type="term" value="P:nucleotide-excision repair"/>
    <property type="evidence" value="ECO:0007669"/>
    <property type="project" value="InterPro"/>
</dbReference>
<name>A0A4V3ATA7_9BACI</name>
<gene>
    <name evidence="4" type="ORF">E2K98_20450</name>
    <name evidence="3" type="ORF">RCG21_07055</name>
</gene>
<dbReference type="Proteomes" id="UP001178888">
    <property type="component" value="Unassembled WGS sequence"/>
</dbReference>
<proteinExistence type="predicted"/>
<dbReference type="CDD" id="cd10434">
    <property type="entry name" value="GIY-YIG_UvrC_Cho"/>
    <property type="match status" value="1"/>
</dbReference>
<dbReference type="InterPro" id="IPR050066">
    <property type="entry name" value="UvrABC_protein_C"/>
</dbReference>
<dbReference type="Gene3D" id="3.40.1440.10">
    <property type="entry name" value="GIY-YIG endonuclease"/>
    <property type="match status" value="1"/>
</dbReference>
<evidence type="ECO:0000313" key="6">
    <source>
        <dbReference type="Proteomes" id="UP001178888"/>
    </source>
</evidence>